<organism evidence="2 3">
    <name type="scientific">Aspergillus heteromorphus CBS 117.55</name>
    <dbReference type="NCBI Taxonomy" id="1448321"/>
    <lineage>
        <taxon>Eukaryota</taxon>
        <taxon>Fungi</taxon>
        <taxon>Dikarya</taxon>
        <taxon>Ascomycota</taxon>
        <taxon>Pezizomycotina</taxon>
        <taxon>Eurotiomycetes</taxon>
        <taxon>Eurotiomycetidae</taxon>
        <taxon>Eurotiales</taxon>
        <taxon>Aspergillaceae</taxon>
        <taxon>Aspergillus</taxon>
        <taxon>Aspergillus subgen. Circumdati</taxon>
    </lineage>
</organism>
<accession>A0A317WEQ8</accession>
<dbReference type="InterPro" id="IPR035994">
    <property type="entry name" value="Nucleoside_phosphorylase_sf"/>
</dbReference>
<dbReference type="RefSeq" id="XP_025400225.1">
    <property type="nucleotide sequence ID" value="XM_025547605.1"/>
</dbReference>
<dbReference type="Proteomes" id="UP000247233">
    <property type="component" value="Unassembled WGS sequence"/>
</dbReference>
<dbReference type="Gene3D" id="3.40.50.1580">
    <property type="entry name" value="Nucleoside phosphorylase domain"/>
    <property type="match status" value="1"/>
</dbReference>
<dbReference type="PANTHER" id="PTHR46082">
    <property type="entry name" value="ATP/GTP-BINDING PROTEIN-RELATED"/>
    <property type="match status" value="1"/>
</dbReference>
<evidence type="ECO:0000313" key="3">
    <source>
        <dbReference type="Proteomes" id="UP000247233"/>
    </source>
</evidence>
<gene>
    <name evidence="2" type="ORF">BO70DRAFT_424081</name>
</gene>
<dbReference type="InterPro" id="IPR000845">
    <property type="entry name" value="Nucleoside_phosphorylase_d"/>
</dbReference>
<dbReference type="Pfam" id="PF01048">
    <property type="entry name" value="PNP_UDP_1"/>
    <property type="match status" value="1"/>
</dbReference>
<dbReference type="GO" id="GO:0003824">
    <property type="term" value="F:catalytic activity"/>
    <property type="evidence" value="ECO:0007669"/>
    <property type="project" value="InterPro"/>
</dbReference>
<dbReference type="STRING" id="1448321.A0A317WEQ8"/>
<dbReference type="AlphaFoldDB" id="A0A317WEQ8"/>
<dbReference type="GeneID" id="37069842"/>
<feature type="domain" description="Nucleoside phosphorylase" evidence="1">
    <location>
        <begin position="46"/>
        <end position="302"/>
    </location>
</feature>
<protein>
    <submittedName>
        <fullName evidence="2">Purine and uridine phosphorylase</fullName>
    </submittedName>
</protein>
<proteinExistence type="predicted"/>
<dbReference type="InterPro" id="IPR053137">
    <property type="entry name" value="NLR-like"/>
</dbReference>
<dbReference type="VEuPathDB" id="FungiDB:BO70DRAFT_424081"/>
<dbReference type="GO" id="GO:0009116">
    <property type="term" value="P:nucleoside metabolic process"/>
    <property type="evidence" value="ECO:0007669"/>
    <property type="project" value="InterPro"/>
</dbReference>
<evidence type="ECO:0000313" key="2">
    <source>
        <dbReference type="EMBL" id="PWY84883.1"/>
    </source>
</evidence>
<evidence type="ECO:0000259" key="1">
    <source>
        <dbReference type="Pfam" id="PF01048"/>
    </source>
</evidence>
<dbReference type="OrthoDB" id="1577640at2759"/>
<sequence>MSPQKQLSHDAYTVGWICIIDCELNAALALLDEEHELLDSDLNDNNLYYLGRCGKHNVVVTFPVTYGANATACAVTDLVRTFTKIRFGLMVGVAGAVPGLPHPVDPGQDVRLGDVVVGVSDGGHAGGILNYDTGKWETENELSIEPHLNSPPSILLNAIKTVRTDHQSHNGQMAPYIERALAQLSDLADIDDPTFPGWESDRLFKAEYQHFHADRECSDCDPAQTITRLARSSSSPVVHYGLIASGNAVMRNAPLRDRLRDTWNVLCFEMEAAGLVEHFHFPCLVIRGLCDYSDSHKSKRWQAYAAVVAAAYAKDLLRVVGSIDMMEDGMVSADILVDGL</sequence>
<keyword evidence="3" id="KW-1185">Reference proteome</keyword>
<dbReference type="PANTHER" id="PTHR46082:SF11">
    <property type="entry name" value="AAA+ ATPASE DOMAIN-CONTAINING PROTEIN-RELATED"/>
    <property type="match status" value="1"/>
</dbReference>
<reference evidence="2 3" key="1">
    <citation type="submission" date="2016-12" db="EMBL/GenBank/DDBJ databases">
        <title>The genomes of Aspergillus section Nigri reveals drivers in fungal speciation.</title>
        <authorList>
            <consortium name="DOE Joint Genome Institute"/>
            <person name="Vesth T.C."/>
            <person name="Nybo J."/>
            <person name="Theobald S."/>
            <person name="Brandl J."/>
            <person name="Frisvad J.C."/>
            <person name="Nielsen K.F."/>
            <person name="Lyhne E.K."/>
            <person name="Kogle M.E."/>
            <person name="Kuo A."/>
            <person name="Riley R."/>
            <person name="Clum A."/>
            <person name="Nolan M."/>
            <person name="Lipzen A."/>
            <person name="Salamov A."/>
            <person name="Henrissat B."/>
            <person name="Wiebenga A."/>
            <person name="De Vries R.P."/>
            <person name="Grigoriev I.V."/>
            <person name="Mortensen U.H."/>
            <person name="Andersen M.R."/>
            <person name="Baker S.E."/>
        </authorList>
    </citation>
    <scope>NUCLEOTIDE SEQUENCE [LARGE SCALE GENOMIC DNA]</scope>
    <source>
        <strain evidence="2 3">CBS 117.55</strain>
    </source>
</reference>
<dbReference type="EMBL" id="MSFL01000009">
    <property type="protein sequence ID" value="PWY84883.1"/>
    <property type="molecule type" value="Genomic_DNA"/>
</dbReference>
<name>A0A317WEQ8_9EURO</name>
<comment type="caution">
    <text evidence="2">The sequence shown here is derived from an EMBL/GenBank/DDBJ whole genome shotgun (WGS) entry which is preliminary data.</text>
</comment>
<dbReference type="SUPFAM" id="SSF53167">
    <property type="entry name" value="Purine and uridine phosphorylases"/>
    <property type="match status" value="1"/>
</dbReference>